<gene>
    <name evidence="3" type="ORF">Tco_0858335</name>
</gene>
<dbReference type="SUPFAM" id="SSF56672">
    <property type="entry name" value="DNA/RNA polymerases"/>
    <property type="match status" value="1"/>
</dbReference>
<dbReference type="InterPro" id="IPR000477">
    <property type="entry name" value="RT_dom"/>
</dbReference>
<dbReference type="InterPro" id="IPR043502">
    <property type="entry name" value="DNA/RNA_pol_sf"/>
</dbReference>
<evidence type="ECO:0000313" key="3">
    <source>
        <dbReference type="EMBL" id="GJT11293.1"/>
    </source>
</evidence>
<dbReference type="CDD" id="cd01650">
    <property type="entry name" value="RT_nLTR_like"/>
    <property type="match status" value="1"/>
</dbReference>
<dbReference type="Pfam" id="PF14529">
    <property type="entry name" value="Exo_endo_phos_2"/>
    <property type="match status" value="1"/>
</dbReference>
<dbReference type="SUPFAM" id="SSF56219">
    <property type="entry name" value="DNase I-like"/>
    <property type="match status" value="1"/>
</dbReference>
<keyword evidence="3" id="KW-0548">Nucleotidyltransferase</keyword>
<dbReference type="Pfam" id="PF13966">
    <property type="entry name" value="zf-RVT"/>
    <property type="match status" value="1"/>
</dbReference>
<dbReference type="PANTHER" id="PTHR33116">
    <property type="entry name" value="REVERSE TRANSCRIPTASE ZINC-BINDING DOMAIN-CONTAINING PROTEIN-RELATED-RELATED"/>
    <property type="match status" value="1"/>
</dbReference>
<evidence type="ECO:0000256" key="1">
    <source>
        <dbReference type="SAM" id="Coils"/>
    </source>
</evidence>
<dbReference type="PANTHER" id="PTHR33116:SF77">
    <property type="entry name" value="RNA-DIRECTED DNA POLYMERASE"/>
    <property type="match status" value="1"/>
</dbReference>
<comment type="caution">
    <text evidence="3">The sequence shown here is derived from an EMBL/GenBank/DDBJ whole genome shotgun (WGS) entry which is preliminary data.</text>
</comment>
<dbReference type="PROSITE" id="PS50878">
    <property type="entry name" value="RT_POL"/>
    <property type="match status" value="1"/>
</dbReference>
<protein>
    <submittedName>
        <fullName evidence="3">RNA-directed DNA polymerase, eukaryota</fullName>
    </submittedName>
</protein>
<name>A0ABQ5BBU2_9ASTR</name>
<evidence type="ECO:0000313" key="4">
    <source>
        <dbReference type="Proteomes" id="UP001151760"/>
    </source>
</evidence>
<dbReference type="GO" id="GO:0003964">
    <property type="term" value="F:RNA-directed DNA polymerase activity"/>
    <property type="evidence" value="ECO:0007669"/>
    <property type="project" value="UniProtKB-KW"/>
</dbReference>
<dbReference type="Gene3D" id="3.60.10.10">
    <property type="entry name" value="Endonuclease/exonuclease/phosphatase"/>
    <property type="match status" value="1"/>
</dbReference>
<feature type="coiled-coil region" evidence="1">
    <location>
        <begin position="279"/>
        <end position="311"/>
    </location>
</feature>
<dbReference type="Proteomes" id="UP001151760">
    <property type="component" value="Unassembled WGS sequence"/>
</dbReference>
<dbReference type="Pfam" id="PF00078">
    <property type="entry name" value="RVT_1"/>
    <property type="match status" value="1"/>
</dbReference>
<evidence type="ECO:0000259" key="2">
    <source>
        <dbReference type="PROSITE" id="PS50878"/>
    </source>
</evidence>
<dbReference type="InterPro" id="IPR005135">
    <property type="entry name" value="Endo/exonuclease/phosphatase"/>
</dbReference>
<keyword evidence="4" id="KW-1185">Reference proteome</keyword>
<keyword evidence="3" id="KW-0695">RNA-directed DNA polymerase</keyword>
<dbReference type="InterPro" id="IPR036691">
    <property type="entry name" value="Endo/exonu/phosph_ase_sf"/>
</dbReference>
<proteinExistence type="predicted"/>
<sequence length="1209" mass="138683">MNCLSINIQGLGSKDKHNWIKELCTKNKISFLSVQETKSNNISDMVIKNIWGNSIFEATVSEAIGNSGGLLCVWDPKAFHKDHQIISDNFIALYGSWTSKHIKMLLISVYAPQSASLKRSLWDYLTSIINRWNGECIVMGDFNEVRRKEDRWGSVFNVYGARAFNQFIASAGLVEIHLEGYNFTWTHPSASKMSKLDRFLVSDGFLSIFPHVSAVCLDRHLSDHRPILLREVIIDYGAIPFRFFHSWFEFQGFDLMVTQTWNDTTLTDSNGMIRFKKKLQILKKEMRIWIADRKKAQMENVQNLRTKLRDIDIYLDKGEVNDDLLVSRMGLMNQLHDLKSSENRDYIQKAKIKWAVEGDENSKFFHGIVNRKRANLTVKGVMSDGEWVDDPNRVKDEFRAHFATRFKDPGPCLGHINYTFPNRLKDDQVADLENPISRDEIRLAVWGCGEDKSPGPDGFTFEFFRKFWGVVGPDFCTAVEWFFEHASFPMGCNSSFLALIPKSLDPKTVEDFRPISLIGCIYKVVTKILATRLSLVISDLVSDVQTAFLPNRQILDGPFIINELLARCHHKKQQAMIFKVDFAKAYDSVRWDYLDAILNSFGFGSKWRLWIRGTLHSSMASILVNGSPTSEFKFFRGLKQGDPLAPYLFILIMESLHLSFSRIVEEGVFTGIKIDSSVTLSHLFYADDAIFIGEWSRGNLNSITHMLSCFSLLSGLSINLQKSQLLGVRVPDSSVIEAASLIGCSILRTPFKYLGIVVGGNMTSIKSWDDTINKLKTRLSNWKLKTLSIGGRLTLLKSVLGSTPIYNMSLYKVPKYVLNSMESLRRNFFNGIREGERKIAWIKWTKVLASKRNGGLGVSSFYALNRGLLVKWLWRFLSRDNSLWSRFIQAAHGSNTQTLMASYPSLWSSIIKELYLLKSQGVDFFSHCKIRVGNGCNTNFWKDLWIGDSRLCTKFPRLYALENNKDCTVAAKLSDDFASSYRREVRSGVESEQLSQLLDLLDTVVLSHANDRWVWDLNGTGSFQVKDARMLLDDKFLPKVDSPTRWVKFIPIKLNIFAWKVSLNSLPTRINLTRRGVLVSPISCSICHAGLEDLDHLLFSCNLAIDISRSICKWWDLAWNSFDSYGSWLSWLNSIRMSSNLKKVLEGVFYTAWWSIWTYRNQLLFGDSHPRKDIIFDDIVSRSFLWLTARRKHCIRWDSWLQHPYLIPL</sequence>
<dbReference type="EMBL" id="BQNB010013056">
    <property type="protein sequence ID" value="GJT11293.1"/>
    <property type="molecule type" value="Genomic_DNA"/>
</dbReference>
<dbReference type="InterPro" id="IPR026960">
    <property type="entry name" value="RVT-Znf"/>
</dbReference>
<accession>A0ABQ5BBU2</accession>
<reference evidence="3" key="2">
    <citation type="submission" date="2022-01" db="EMBL/GenBank/DDBJ databases">
        <authorList>
            <person name="Yamashiro T."/>
            <person name="Shiraishi A."/>
            <person name="Satake H."/>
            <person name="Nakayama K."/>
        </authorList>
    </citation>
    <scope>NUCLEOTIDE SEQUENCE</scope>
</reference>
<keyword evidence="3" id="KW-0808">Transferase</keyword>
<feature type="domain" description="Reverse transcriptase" evidence="2">
    <location>
        <begin position="481"/>
        <end position="758"/>
    </location>
</feature>
<reference evidence="3" key="1">
    <citation type="journal article" date="2022" name="Int. J. Mol. Sci.">
        <title>Draft Genome of Tanacetum Coccineum: Genomic Comparison of Closely Related Tanacetum-Family Plants.</title>
        <authorList>
            <person name="Yamashiro T."/>
            <person name="Shiraishi A."/>
            <person name="Nakayama K."/>
            <person name="Satake H."/>
        </authorList>
    </citation>
    <scope>NUCLEOTIDE SEQUENCE</scope>
</reference>
<organism evidence="3 4">
    <name type="scientific">Tanacetum coccineum</name>
    <dbReference type="NCBI Taxonomy" id="301880"/>
    <lineage>
        <taxon>Eukaryota</taxon>
        <taxon>Viridiplantae</taxon>
        <taxon>Streptophyta</taxon>
        <taxon>Embryophyta</taxon>
        <taxon>Tracheophyta</taxon>
        <taxon>Spermatophyta</taxon>
        <taxon>Magnoliopsida</taxon>
        <taxon>eudicotyledons</taxon>
        <taxon>Gunneridae</taxon>
        <taxon>Pentapetalae</taxon>
        <taxon>asterids</taxon>
        <taxon>campanulids</taxon>
        <taxon>Asterales</taxon>
        <taxon>Asteraceae</taxon>
        <taxon>Asteroideae</taxon>
        <taxon>Anthemideae</taxon>
        <taxon>Anthemidinae</taxon>
        <taxon>Tanacetum</taxon>
    </lineage>
</organism>
<keyword evidence="1" id="KW-0175">Coiled coil</keyword>